<dbReference type="InterPro" id="IPR044957">
    <property type="entry name" value="Ribosomal_bL32_bact"/>
</dbReference>
<keyword evidence="2 5" id="KW-0689">Ribosomal protein</keyword>
<dbReference type="AlphaFoldDB" id="A0A7V3RDA8"/>
<evidence type="ECO:0000256" key="5">
    <source>
        <dbReference type="HAMAP-Rule" id="MF_00340"/>
    </source>
</evidence>
<dbReference type="PANTHER" id="PTHR35534:SF1">
    <property type="entry name" value="LARGE RIBOSOMAL SUBUNIT PROTEIN BL32"/>
    <property type="match status" value="1"/>
</dbReference>
<proteinExistence type="inferred from homology"/>
<sequence>MAVPKKKPSLTRTNRRRAVYYRAKDVTVTKCPHCGEPMLPHHVCMKCGYYNGKQVLEVKE</sequence>
<evidence type="ECO:0000256" key="1">
    <source>
        <dbReference type="ARBA" id="ARBA00008560"/>
    </source>
</evidence>
<dbReference type="GO" id="GO:0003735">
    <property type="term" value="F:structural constituent of ribosome"/>
    <property type="evidence" value="ECO:0007669"/>
    <property type="project" value="InterPro"/>
</dbReference>
<dbReference type="NCBIfam" id="TIGR01031">
    <property type="entry name" value="rpmF_bact"/>
    <property type="match status" value="1"/>
</dbReference>
<evidence type="ECO:0000256" key="3">
    <source>
        <dbReference type="ARBA" id="ARBA00023274"/>
    </source>
</evidence>
<dbReference type="Pfam" id="PF01783">
    <property type="entry name" value="Ribosomal_L32p"/>
    <property type="match status" value="1"/>
</dbReference>
<dbReference type="SUPFAM" id="SSF57829">
    <property type="entry name" value="Zn-binding ribosomal proteins"/>
    <property type="match status" value="1"/>
</dbReference>
<dbReference type="GO" id="GO:0015934">
    <property type="term" value="C:large ribosomal subunit"/>
    <property type="evidence" value="ECO:0007669"/>
    <property type="project" value="InterPro"/>
</dbReference>
<comment type="similarity">
    <text evidence="1 5">Belongs to the bacterial ribosomal protein bL32 family.</text>
</comment>
<dbReference type="InterPro" id="IPR011332">
    <property type="entry name" value="Ribosomal_zn-bd"/>
</dbReference>
<dbReference type="HAMAP" id="MF_00340">
    <property type="entry name" value="Ribosomal_bL32"/>
    <property type="match status" value="1"/>
</dbReference>
<accession>A0A7V3RDA8</accession>
<dbReference type="GO" id="GO:0006412">
    <property type="term" value="P:translation"/>
    <property type="evidence" value="ECO:0007669"/>
    <property type="project" value="UniProtKB-UniRule"/>
</dbReference>
<evidence type="ECO:0000256" key="4">
    <source>
        <dbReference type="ARBA" id="ARBA00035178"/>
    </source>
</evidence>
<organism evidence="6">
    <name type="scientific">Mesoaciditoga lauensis</name>
    <dbReference type="NCBI Taxonomy" id="1495039"/>
    <lineage>
        <taxon>Bacteria</taxon>
        <taxon>Thermotogati</taxon>
        <taxon>Thermotogota</taxon>
        <taxon>Thermotogae</taxon>
        <taxon>Mesoaciditogales</taxon>
        <taxon>Mesoaciditogaceae</taxon>
        <taxon>Mesoaciditoga</taxon>
    </lineage>
</organism>
<dbReference type="EMBL" id="DTPE01000007">
    <property type="protein sequence ID" value="HGE74525.1"/>
    <property type="molecule type" value="Genomic_DNA"/>
</dbReference>
<gene>
    <name evidence="5" type="primary">rpmF</name>
    <name evidence="6" type="ORF">ENX73_00160</name>
</gene>
<comment type="caution">
    <text evidence="6">The sequence shown here is derived from an EMBL/GenBank/DDBJ whole genome shotgun (WGS) entry which is preliminary data.</text>
</comment>
<evidence type="ECO:0000256" key="2">
    <source>
        <dbReference type="ARBA" id="ARBA00022980"/>
    </source>
</evidence>
<name>A0A7V3RDA8_9BACT</name>
<evidence type="ECO:0000313" key="6">
    <source>
        <dbReference type="EMBL" id="HGE74525.1"/>
    </source>
</evidence>
<keyword evidence="3 5" id="KW-0687">Ribonucleoprotein</keyword>
<protein>
    <recommendedName>
        <fullName evidence="4 5">Large ribosomal subunit protein bL32</fullName>
    </recommendedName>
</protein>
<dbReference type="PANTHER" id="PTHR35534">
    <property type="entry name" value="50S RIBOSOMAL PROTEIN L32"/>
    <property type="match status" value="1"/>
</dbReference>
<dbReference type="InterPro" id="IPR002677">
    <property type="entry name" value="Ribosomal_bL32"/>
</dbReference>
<reference evidence="6" key="1">
    <citation type="journal article" date="2020" name="mSystems">
        <title>Genome- and Community-Level Interaction Insights into Carbon Utilization and Element Cycling Functions of Hydrothermarchaeota in Hydrothermal Sediment.</title>
        <authorList>
            <person name="Zhou Z."/>
            <person name="Liu Y."/>
            <person name="Xu W."/>
            <person name="Pan J."/>
            <person name="Luo Z.H."/>
            <person name="Li M."/>
        </authorList>
    </citation>
    <scope>NUCLEOTIDE SEQUENCE [LARGE SCALE GENOMIC DNA]</scope>
    <source>
        <strain evidence="6">SpSt-966</strain>
    </source>
</reference>